<dbReference type="InterPro" id="IPR003717">
    <property type="entry name" value="RecO"/>
</dbReference>
<dbReference type="AlphaFoldDB" id="A0A1M7Z5U9"/>
<dbReference type="RefSeq" id="WP_073625355.1">
    <property type="nucleotide sequence ID" value="NZ_FRXO01000001.1"/>
</dbReference>
<dbReference type="SUPFAM" id="SSF57863">
    <property type="entry name" value="ArfGap/RecO-like zinc finger"/>
    <property type="match status" value="1"/>
</dbReference>
<keyword evidence="3 7" id="KW-0227">DNA damage</keyword>
<organism evidence="9 10">
    <name type="scientific">Pseudoxanthobacter soli DSM 19599</name>
    <dbReference type="NCBI Taxonomy" id="1123029"/>
    <lineage>
        <taxon>Bacteria</taxon>
        <taxon>Pseudomonadati</taxon>
        <taxon>Pseudomonadota</taxon>
        <taxon>Alphaproteobacteria</taxon>
        <taxon>Hyphomicrobiales</taxon>
        <taxon>Segnochrobactraceae</taxon>
        <taxon>Pseudoxanthobacter</taxon>
    </lineage>
</organism>
<dbReference type="PANTHER" id="PTHR33991">
    <property type="entry name" value="DNA REPAIR PROTEIN RECO"/>
    <property type="match status" value="1"/>
</dbReference>
<evidence type="ECO:0000256" key="1">
    <source>
        <dbReference type="ARBA" id="ARBA00007452"/>
    </source>
</evidence>
<comment type="similarity">
    <text evidence="1 7">Belongs to the RecO family.</text>
</comment>
<protein>
    <recommendedName>
        <fullName evidence="2 7">DNA repair protein RecO</fullName>
    </recommendedName>
    <alternativeName>
        <fullName evidence="6 7">Recombination protein O</fullName>
    </alternativeName>
</protein>
<proteinExistence type="inferred from homology"/>
<evidence type="ECO:0000259" key="8">
    <source>
        <dbReference type="Pfam" id="PF11967"/>
    </source>
</evidence>
<sequence>MEWRDEGIVLSTRPLGEGAVVAELMTAAHGRHAGLVRSGRSKRMQPVLQPGNTVACVWRARLDDQLGTYSSVEPVVSRAARLIESAVASFGILTLCRHLSLLPERDPHRGLYDAFAIVLDHLDEPSHAGPLMVRFELALLEELGFGLDLSRCAATGTLADLTHVSPRTGRAVSRAAAEPYLDRLLPLPRFLVDRGMNADPDADDIRAGLRLTGHFIDAHLNAPRGIEMPMVREQFLSALERAAARDRRLEP</sequence>
<dbReference type="Proteomes" id="UP000186406">
    <property type="component" value="Unassembled WGS sequence"/>
</dbReference>
<dbReference type="EMBL" id="FRXO01000001">
    <property type="protein sequence ID" value="SHO60202.1"/>
    <property type="molecule type" value="Genomic_DNA"/>
</dbReference>
<dbReference type="STRING" id="1123029.SAMN02745172_00212"/>
<dbReference type="InterPro" id="IPR042242">
    <property type="entry name" value="RecO_C"/>
</dbReference>
<name>A0A1M7Z5U9_9HYPH</name>
<dbReference type="InterPro" id="IPR037278">
    <property type="entry name" value="ARFGAP/RecO"/>
</dbReference>
<dbReference type="Pfam" id="PF11967">
    <property type="entry name" value="RecO_N"/>
    <property type="match status" value="1"/>
</dbReference>
<evidence type="ECO:0000256" key="2">
    <source>
        <dbReference type="ARBA" id="ARBA00021310"/>
    </source>
</evidence>
<accession>A0A1M7Z5U9</accession>
<evidence type="ECO:0000256" key="3">
    <source>
        <dbReference type="ARBA" id="ARBA00022763"/>
    </source>
</evidence>
<keyword evidence="5 7" id="KW-0234">DNA repair</keyword>
<dbReference type="Pfam" id="PF02565">
    <property type="entry name" value="RecO_C"/>
    <property type="match status" value="1"/>
</dbReference>
<dbReference type="GO" id="GO:0006310">
    <property type="term" value="P:DNA recombination"/>
    <property type="evidence" value="ECO:0007669"/>
    <property type="project" value="UniProtKB-UniRule"/>
</dbReference>
<dbReference type="GO" id="GO:0006302">
    <property type="term" value="P:double-strand break repair"/>
    <property type="evidence" value="ECO:0007669"/>
    <property type="project" value="TreeGrafter"/>
</dbReference>
<evidence type="ECO:0000256" key="5">
    <source>
        <dbReference type="ARBA" id="ARBA00023204"/>
    </source>
</evidence>
<evidence type="ECO:0000256" key="6">
    <source>
        <dbReference type="ARBA" id="ARBA00033409"/>
    </source>
</evidence>
<dbReference type="PANTHER" id="PTHR33991:SF1">
    <property type="entry name" value="DNA REPAIR PROTEIN RECO"/>
    <property type="match status" value="1"/>
</dbReference>
<keyword evidence="10" id="KW-1185">Reference proteome</keyword>
<dbReference type="SUPFAM" id="SSF50249">
    <property type="entry name" value="Nucleic acid-binding proteins"/>
    <property type="match status" value="1"/>
</dbReference>
<comment type="function">
    <text evidence="7">Involved in DNA repair and RecF pathway recombination.</text>
</comment>
<keyword evidence="4 7" id="KW-0233">DNA recombination</keyword>
<evidence type="ECO:0000256" key="4">
    <source>
        <dbReference type="ARBA" id="ARBA00023172"/>
    </source>
</evidence>
<dbReference type="InterPro" id="IPR022572">
    <property type="entry name" value="DNA_rep/recomb_RecO_N"/>
</dbReference>
<evidence type="ECO:0000313" key="10">
    <source>
        <dbReference type="Proteomes" id="UP000186406"/>
    </source>
</evidence>
<dbReference type="Gene3D" id="1.20.1440.120">
    <property type="entry name" value="Recombination protein O, C-terminal domain"/>
    <property type="match status" value="1"/>
</dbReference>
<evidence type="ECO:0000256" key="7">
    <source>
        <dbReference type="HAMAP-Rule" id="MF_00201"/>
    </source>
</evidence>
<dbReference type="Gene3D" id="2.40.50.140">
    <property type="entry name" value="Nucleic acid-binding proteins"/>
    <property type="match status" value="1"/>
</dbReference>
<evidence type="ECO:0000313" key="9">
    <source>
        <dbReference type="EMBL" id="SHO60202.1"/>
    </source>
</evidence>
<feature type="domain" description="DNA replication/recombination mediator RecO N-terminal" evidence="8">
    <location>
        <begin position="1"/>
        <end position="76"/>
    </location>
</feature>
<reference evidence="9 10" key="1">
    <citation type="submission" date="2016-12" db="EMBL/GenBank/DDBJ databases">
        <authorList>
            <person name="Song W.-J."/>
            <person name="Kurnit D.M."/>
        </authorList>
    </citation>
    <scope>NUCLEOTIDE SEQUENCE [LARGE SCALE GENOMIC DNA]</scope>
    <source>
        <strain evidence="9 10">DSM 19599</strain>
    </source>
</reference>
<dbReference type="InterPro" id="IPR012340">
    <property type="entry name" value="NA-bd_OB-fold"/>
</dbReference>
<dbReference type="GO" id="GO:0043590">
    <property type="term" value="C:bacterial nucleoid"/>
    <property type="evidence" value="ECO:0007669"/>
    <property type="project" value="TreeGrafter"/>
</dbReference>
<dbReference type="NCBIfam" id="TIGR00613">
    <property type="entry name" value="reco"/>
    <property type="match status" value="1"/>
</dbReference>
<gene>
    <name evidence="7" type="primary">recO</name>
    <name evidence="9" type="ORF">SAMN02745172_00212</name>
</gene>
<dbReference type="HAMAP" id="MF_00201">
    <property type="entry name" value="RecO"/>
    <property type="match status" value="1"/>
</dbReference>
<dbReference type="OrthoDB" id="9804792at2"/>